<evidence type="ECO:0000313" key="3">
    <source>
        <dbReference type="Proteomes" id="UP001501729"/>
    </source>
</evidence>
<dbReference type="AlphaFoldDB" id="A0AAV3UI16"/>
<feature type="region of interest" description="Disordered" evidence="1">
    <location>
        <begin position="35"/>
        <end position="59"/>
    </location>
</feature>
<dbReference type="Proteomes" id="UP001501729">
    <property type="component" value="Unassembled WGS sequence"/>
</dbReference>
<organism evidence="2 3">
    <name type="scientific">Haladaptatus pallidirubidus</name>
    <dbReference type="NCBI Taxonomy" id="1008152"/>
    <lineage>
        <taxon>Archaea</taxon>
        <taxon>Methanobacteriati</taxon>
        <taxon>Methanobacteriota</taxon>
        <taxon>Stenosarchaea group</taxon>
        <taxon>Halobacteria</taxon>
        <taxon>Halobacteriales</taxon>
        <taxon>Haladaptataceae</taxon>
        <taxon>Haladaptatus</taxon>
    </lineage>
</organism>
<evidence type="ECO:0000256" key="1">
    <source>
        <dbReference type="SAM" id="MobiDB-lite"/>
    </source>
</evidence>
<evidence type="ECO:0000313" key="2">
    <source>
        <dbReference type="EMBL" id="GAA5051013.1"/>
    </source>
</evidence>
<protein>
    <recommendedName>
        <fullName evidence="4">Transposase</fullName>
    </recommendedName>
</protein>
<name>A0AAV3UI16_9EURY</name>
<proteinExistence type="predicted"/>
<comment type="caution">
    <text evidence="2">The sequence shown here is derived from an EMBL/GenBank/DDBJ whole genome shotgun (WGS) entry which is preliminary data.</text>
</comment>
<evidence type="ECO:0008006" key="4">
    <source>
        <dbReference type="Google" id="ProtNLM"/>
    </source>
</evidence>
<accession>A0AAV3UI16</accession>
<dbReference type="EMBL" id="BAABKX010000008">
    <property type="protein sequence ID" value="GAA5051013.1"/>
    <property type="molecule type" value="Genomic_DNA"/>
</dbReference>
<reference evidence="2 3" key="1">
    <citation type="journal article" date="2019" name="Int. J. Syst. Evol. Microbiol.">
        <title>The Global Catalogue of Microorganisms (GCM) 10K type strain sequencing project: providing services to taxonomists for standard genome sequencing and annotation.</title>
        <authorList>
            <consortium name="The Broad Institute Genomics Platform"/>
            <consortium name="The Broad Institute Genome Sequencing Center for Infectious Disease"/>
            <person name="Wu L."/>
            <person name="Ma J."/>
        </authorList>
    </citation>
    <scope>NUCLEOTIDE SEQUENCE [LARGE SCALE GENOMIC DNA]</scope>
    <source>
        <strain evidence="2 3">JCM 17504</strain>
    </source>
</reference>
<keyword evidence="3" id="KW-1185">Reference proteome</keyword>
<sequence length="59" mass="6669">MRMGSDKVEKLINLLAEAQFERVLDVEQCLLALETGHGGRPSKGRRQSQNPNYEIADRV</sequence>
<gene>
    <name evidence="2" type="ORF">GCM10025751_25780</name>
</gene>